<dbReference type="STRING" id="1280950.HJO_11607"/>
<evidence type="ECO:0000256" key="7">
    <source>
        <dbReference type="ARBA" id="ARBA00049244"/>
    </source>
</evidence>
<accession>A0A059FMK5</accession>
<dbReference type="InterPro" id="IPR008921">
    <property type="entry name" value="DNA_pol3_clamp-load_cplx_C"/>
</dbReference>
<sequence length="343" mass="36573">MLLKGKQAVTFSRRPGPEFWAVLAFGDDPGLASDAAASLIKAWTPKSGDIEVISLDDDSIRKDPALLFDNLEAVSLLGEPRVIRVRTSGDKIAALLAEALTEGDRESGRYAARLVIEAGSLQSRSKLRGAAMSARLAACLQLFADEAEDIESRVKAALLEVGASMDADALHAFTGDLPGHRGIANAEIEKLALYARGLGRNLAMADIRALSATDIDHDLSATIRATLDGNIPAAHTALQRLDVAGTSPISVLRSLQSETLRMLDAHAKIAAGQANPGMKLRPPVWQSDWPAFRARLAKWPPKRLARILERIYEAERQAKSGGASASPVVRVLITELARAAAAA</sequence>
<evidence type="ECO:0000256" key="5">
    <source>
        <dbReference type="ARBA" id="ARBA00022932"/>
    </source>
</evidence>
<gene>
    <name evidence="8" type="ORF">HJO_11607</name>
</gene>
<evidence type="ECO:0000256" key="3">
    <source>
        <dbReference type="ARBA" id="ARBA00022695"/>
    </source>
</evidence>
<dbReference type="GO" id="GO:0006261">
    <property type="term" value="P:DNA-templated DNA replication"/>
    <property type="evidence" value="ECO:0007669"/>
    <property type="project" value="TreeGrafter"/>
</dbReference>
<dbReference type="NCBIfam" id="TIGR01128">
    <property type="entry name" value="holA"/>
    <property type="match status" value="1"/>
</dbReference>
<evidence type="ECO:0000256" key="1">
    <source>
        <dbReference type="ARBA" id="ARBA00012417"/>
    </source>
</evidence>
<keyword evidence="3" id="KW-0548">Nucleotidyltransferase</keyword>
<dbReference type="AlphaFoldDB" id="A0A059FMK5"/>
<dbReference type="PATRIC" id="fig|1280950.3.peg.2327"/>
<keyword evidence="9" id="KW-1185">Reference proteome</keyword>
<dbReference type="EMBL" id="ARYK01000005">
    <property type="protein sequence ID" value="KCZ91761.1"/>
    <property type="molecule type" value="Genomic_DNA"/>
</dbReference>
<dbReference type="SUPFAM" id="SSF48019">
    <property type="entry name" value="post-AAA+ oligomerization domain-like"/>
    <property type="match status" value="1"/>
</dbReference>
<dbReference type="RefSeq" id="WP_035617026.1">
    <property type="nucleotide sequence ID" value="NZ_ARYK01000005.1"/>
</dbReference>
<dbReference type="GO" id="GO:0003677">
    <property type="term" value="F:DNA binding"/>
    <property type="evidence" value="ECO:0007669"/>
    <property type="project" value="InterPro"/>
</dbReference>
<organism evidence="8 9">
    <name type="scientific">Hyphomonas johnsonii MHS-2</name>
    <dbReference type="NCBI Taxonomy" id="1280950"/>
    <lineage>
        <taxon>Bacteria</taxon>
        <taxon>Pseudomonadati</taxon>
        <taxon>Pseudomonadota</taxon>
        <taxon>Alphaproteobacteria</taxon>
        <taxon>Hyphomonadales</taxon>
        <taxon>Hyphomonadaceae</taxon>
        <taxon>Hyphomonas</taxon>
    </lineage>
</organism>
<dbReference type="eggNOG" id="COG1466">
    <property type="taxonomic scope" value="Bacteria"/>
</dbReference>
<keyword evidence="2" id="KW-0808">Transferase</keyword>
<name>A0A059FMK5_9PROT</name>
<evidence type="ECO:0000256" key="6">
    <source>
        <dbReference type="ARBA" id="ARBA00034754"/>
    </source>
</evidence>
<dbReference type="OrthoDB" id="9804983at2"/>
<dbReference type="EC" id="2.7.7.7" evidence="1"/>
<dbReference type="GO" id="GO:0003887">
    <property type="term" value="F:DNA-directed DNA polymerase activity"/>
    <property type="evidence" value="ECO:0007669"/>
    <property type="project" value="UniProtKB-KW"/>
</dbReference>
<evidence type="ECO:0000313" key="9">
    <source>
        <dbReference type="Proteomes" id="UP000025171"/>
    </source>
</evidence>
<comment type="caution">
    <text evidence="8">The sequence shown here is derived from an EMBL/GenBank/DDBJ whole genome shotgun (WGS) entry which is preliminary data.</text>
</comment>
<dbReference type="InterPro" id="IPR005790">
    <property type="entry name" value="DNA_polIII_delta"/>
</dbReference>
<evidence type="ECO:0000313" key="8">
    <source>
        <dbReference type="EMBL" id="KCZ91761.1"/>
    </source>
</evidence>
<comment type="similarity">
    <text evidence="6">Belongs to the DNA polymerase HolA subunit family.</text>
</comment>
<evidence type="ECO:0000256" key="4">
    <source>
        <dbReference type="ARBA" id="ARBA00022705"/>
    </source>
</evidence>
<dbReference type="PANTHER" id="PTHR34388">
    <property type="entry name" value="DNA POLYMERASE III SUBUNIT DELTA"/>
    <property type="match status" value="1"/>
</dbReference>
<reference evidence="8 9" key="1">
    <citation type="journal article" date="2014" name="Antonie Van Leeuwenhoek">
        <title>Hyphomonas beringensis sp. nov. and Hyphomonas chukchiensis sp. nov., isolated from surface seawater of the Bering Sea and Chukchi Sea.</title>
        <authorList>
            <person name="Li C."/>
            <person name="Lai Q."/>
            <person name="Li G."/>
            <person name="Dong C."/>
            <person name="Wang J."/>
            <person name="Liao Y."/>
            <person name="Shao Z."/>
        </authorList>
    </citation>
    <scope>NUCLEOTIDE SEQUENCE [LARGE SCALE GENOMIC DNA]</scope>
    <source>
        <strain evidence="8 9">MHS-2</strain>
    </source>
</reference>
<evidence type="ECO:0000256" key="2">
    <source>
        <dbReference type="ARBA" id="ARBA00022679"/>
    </source>
</evidence>
<comment type="catalytic activity">
    <reaction evidence="7">
        <text>DNA(n) + a 2'-deoxyribonucleoside 5'-triphosphate = DNA(n+1) + diphosphate</text>
        <dbReference type="Rhea" id="RHEA:22508"/>
        <dbReference type="Rhea" id="RHEA-COMP:17339"/>
        <dbReference type="Rhea" id="RHEA-COMP:17340"/>
        <dbReference type="ChEBI" id="CHEBI:33019"/>
        <dbReference type="ChEBI" id="CHEBI:61560"/>
        <dbReference type="ChEBI" id="CHEBI:173112"/>
        <dbReference type="EC" id="2.7.7.7"/>
    </reaction>
</comment>
<keyword evidence="5" id="KW-0239">DNA-directed DNA polymerase</keyword>
<dbReference type="GO" id="GO:0009360">
    <property type="term" value="C:DNA polymerase III complex"/>
    <property type="evidence" value="ECO:0007669"/>
    <property type="project" value="TreeGrafter"/>
</dbReference>
<proteinExistence type="inferred from homology"/>
<dbReference type="PANTHER" id="PTHR34388:SF1">
    <property type="entry name" value="DNA POLYMERASE III SUBUNIT DELTA"/>
    <property type="match status" value="1"/>
</dbReference>
<dbReference type="Proteomes" id="UP000025171">
    <property type="component" value="Unassembled WGS sequence"/>
</dbReference>
<protein>
    <recommendedName>
        <fullName evidence="1">DNA-directed DNA polymerase</fullName>
        <ecNumber evidence="1">2.7.7.7</ecNumber>
    </recommendedName>
</protein>
<keyword evidence="4" id="KW-0235">DNA replication</keyword>
<dbReference type="Gene3D" id="1.20.272.10">
    <property type="match status" value="1"/>
</dbReference>